<dbReference type="PANTHER" id="PTHR43685:SF2">
    <property type="entry name" value="GLYCOSYLTRANSFERASE 2-LIKE DOMAIN-CONTAINING PROTEIN"/>
    <property type="match status" value="1"/>
</dbReference>
<keyword evidence="3" id="KW-1185">Reference proteome</keyword>
<dbReference type="EMBL" id="JADQDN010000002">
    <property type="protein sequence ID" value="MBF9195353.1"/>
    <property type="molecule type" value="Genomic_DNA"/>
</dbReference>
<dbReference type="Gene3D" id="3.90.550.10">
    <property type="entry name" value="Spore Coat Polysaccharide Biosynthesis Protein SpsA, Chain A"/>
    <property type="match status" value="1"/>
</dbReference>
<comment type="caution">
    <text evidence="2">The sequence shown here is derived from an EMBL/GenBank/DDBJ whole genome shotgun (WGS) entry which is preliminary data.</text>
</comment>
<gene>
    <name evidence="2" type="ORF">I2H36_04835</name>
</gene>
<evidence type="ECO:0000313" key="2">
    <source>
        <dbReference type="EMBL" id="MBF9195353.1"/>
    </source>
</evidence>
<sequence>MFLSPKVSFVVLSYNNARFIRQAIDSILEQTYSNWEAIVVDDASSDASVQIVNSYADSRIKLVIHNENRGLTPSYNEAVQLASGNFIVNLDSDDAIDPMKTERQLAVFMQDPSLEVVGTYINLIDENGQAHPRAELIEGMINQQYDLNSVGAWIGQNMIVRSSTMMRRSLHKRVGPNELGMLRAPDYDLWTRGLRSGCRFHVIPDRLTYYRQHSGGLTYGDPYATFLELSYSLIRHLVPLIDEREDYVSLAKAVDWLIHDEQFSVLEREQQQRLIGLMLRACPLKSYSSFLQLVNSGLGLEEDFITFGKRMLALQDLQIDIQRFNAVNESLRSLEESAIWYKGQAENWKIEYEYYRGQSENWKSKFEALESRKSRSS</sequence>
<dbReference type="InterPro" id="IPR001173">
    <property type="entry name" value="Glyco_trans_2-like"/>
</dbReference>
<dbReference type="Pfam" id="PF00535">
    <property type="entry name" value="Glycos_transf_2"/>
    <property type="match status" value="1"/>
</dbReference>
<proteinExistence type="predicted"/>
<dbReference type="RefSeq" id="WP_196262746.1">
    <property type="nucleotide sequence ID" value="NZ_JADQDN010000002.1"/>
</dbReference>
<dbReference type="SUPFAM" id="SSF53448">
    <property type="entry name" value="Nucleotide-diphospho-sugar transferases"/>
    <property type="match status" value="1"/>
</dbReference>
<dbReference type="Proteomes" id="UP000611708">
    <property type="component" value="Unassembled WGS sequence"/>
</dbReference>
<dbReference type="InterPro" id="IPR029044">
    <property type="entry name" value="Nucleotide-diphossugar_trans"/>
</dbReference>
<accession>A0ABS0HPE5</accession>
<evidence type="ECO:0000259" key="1">
    <source>
        <dbReference type="Pfam" id="PF00535"/>
    </source>
</evidence>
<dbReference type="InterPro" id="IPR050834">
    <property type="entry name" value="Glycosyltransf_2"/>
</dbReference>
<dbReference type="PANTHER" id="PTHR43685">
    <property type="entry name" value="GLYCOSYLTRANSFERASE"/>
    <property type="match status" value="1"/>
</dbReference>
<feature type="domain" description="Glycosyltransferase 2-like" evidence="1">
    <location>
        <begin position="8"/>
        <end position="173"/>
    </location>
</feature>
<organism evidence="2 3">
    <name type="scientific">Microvirga terrestris</name>
    <dbReference type="NCBI Taxonomy" id="2791024"/>
    <lineage>
        <taxon>Bacteria</taxon>
        <taxon>Pseudomonadati</taxon>
        <taxon>Pseudomonadota</taxon>
        <taxon>Alphaproteobacteria</taxon>
        <taxon>Hyphomicrobiales</taxon>
        <taxon>Methylobacteriaceae</taxon>
        <taxon>Microvirga</taxon>
    </lineage>
</organism>
<reference evidence="2 3" key="1">
    <citation type="submission" date="2020-11" db="EMBL/GenBank/DDBJ databases">
        <authorList>
            <person name="Kim M.K."/>
        </authorList>
    </citation>
    <scope>NUCLEOTIDE SEQUENCE [LARGE SCALE GENOMIC DNA]</scope>
    <source>
        <strain evidence="2 3">BT290</strain>
    </source>
</reference>
<evidence type="ECO:0000313" key="3">
    <source>
        <dbReference type="Proteomes" id="UP000611708"/>
    </source>
</evidence>
<protein>
    <submittedName>
        <fullName evidence="2">Glycosyltransferase</fullName>
    </submittedName>
</protein>
<name>A0ABS0HPE5_9HYPH</name>